<gene>
    <name evidence="12" type="ORF">CPUR_04441</name>
</gene>
<dbReference type="PANTHER" id="PTHR47634">
    <property type="entry name" value="PROTEIN KINASE DOMAIN-CONTAINING PROTEIN-RELATED"/>
    <property type="match status" value="1"/>
</dbReference>
<dbReference type="GO" id="GO:0005737">
    <property type="term" value="C:cytoplasm"/>
    <property type="evidence" value="ECO:0007669"/>
    <property type="project" value="TreeGrafter"/>
</dbReference>
<evidence type="ECO:0000256" key="7">
    <source>
        <dbReference type="ARBA" id="ARBA00047899"/>
    </source>
</evidence>
<dbReference type="PROSITE" id="PS50011">
    <property type="entry name" value="PROTEIN_KINASE_DOM"/>
    <property type="match status" value="1"/>
</dbReference>
<keyword evidence="3" id="KW-0808">Transferase</keyword>
<dbReference type="InterPro" id="IPR000719">
    <property type="entry name" value="Prot_kinase_dom"/>
</dbReference>
<sequence>MSLFRRCWNTLFTCWWHTILGRSWKTLFGLAWKPLAFRSEGFALISADEKIEEETLPDYVASRFYPVKVGEIFRARYQIVGKLGYGVTSTVWLARDLSGCRHVALKIYVTSNEIGEMQDVELDAYMCIENSSINHPGRRAVRSLLDSFDIDGPDGRHRCLVHSPLWDSVYGFRHRNPIRKLPKPVMAFVLRRLFQALDLLHQECHTAHTDIQERNILFGADKSVLEALEKEELENPCPRKEIDGRTIYLSRKLGIPKQVGDPVLCDLGSALRLGDGITRREDIQPDVYRAPEVILGIPWSYRVDIWNVGCMIWDAFEGEHLFTGHDPEFKTYRGRAHLAEIIALLGPPPPSLLPRANLGSKFFSDAGEFCAGISIPESKPLEQRETVLEGEDRECFLRFMRKMLQWDPEKRSSAKELAEDEWVLKHY</sequence>
<dbReference type="SUPFAM" id="SSF56112">
    <property type="entry name" value="Protein kinase-like (PK-like)"/>
    <property type="match status" value="1"/>
</dbReference>
<evidence type="ECO:0000256" key="9">
    <source>
        <dbReference type="PROSITE-ProRule" id="PRU10141"/>
    </source>
</evidence>
<evidence type="ECO:0000256" key="6">
    <source>
        <dbReference type="ARBA" id="ARBA00022840"/>
    </source>
</evidence>
<keyword evidence="6 9" id="KW-0067">ATP-binding</keyword>
<dbReference type="InterPro" id="IPR011009">
    <property type="entry name" value="Kinase-like_dom_sf"/>
</dbReference>
<comment type="caution">
    <text evidence="12">The sequence shown here is derived from an EMBL/GenBank/DDBJ whole genome shotgun (WGS) entry which is preliminary data.</text>
</comment>
<reference evidence="12 13" key="1">
    <citation type="journal article" date="2013" name="PLoS Genet.">
        <title>Plant-symbiotic fungi as chemical engineers: Multi-genome analysis of the Clavicipitaceae reveals dynamics of alkaloid loci.</title>
        <authorList>
            <person name="Schardl C.L."/>
            <person name="Young C.A."/>
            <person name="Hesse U."/>
            <person name="Amyotte S.G."/>
            <person name="Andreeva K."/>
            <person name="Calie P.J."/>
            <person name="Fleetwood D.J."/>
            <person name="Haws D.C."/>
            <person name="Moore N."/>
            <person name="Oeser B."/>
            <person name="Panaccione D.G."/>
            <person name="Schweri K.K."/>
            <person name="Voisey C.R."/>
            <person name="Farman M.L."/>
            <person name="Jaromczyk J.W."/>
            <person name="Roe B.A."/>
            <person name="O'Sullivan D.M."/>
            <person name="Scott B."/>
            <person name="Tudzynski P."/>
            <person name="An Z."/>
            <person name="Arnaoudova E.G."/>
            <person name="Bullock C.T."/>
            <person name="Charlton N.D."/>
            <person name="Chen L."/>
            <person name="Cox M."/>
            <person name="Dinkins R.D."/>
            <person name="Florea S."/>
            <person name="Glenn A.E."/>
            <person name="Gordon A."/>
            <person name="Gueldener U."/>
            <person name="Harris D.R."/>
            <person name="Hollin W."/>
            <person name="Jaromczyk J."/>
            <person name="Johnson R.D."/>
            <person name="Khan A.K."/>
            <person name="Leistner E."/>
            <person name="Leuchtmann A."/>
            <person name="Li C."/>
            <person name="Liu J."/>
            <person name="Liu J."/>
            <person name="Liu M."/>
            <person name="Mace W."/>
            <person name="Machado C."/>
            <person name="Nagabhyru P."/>
            <person name="Pan J."/>
            <person name="Schmid J."/>
            <person name="Sugawara K."/>
            <person name="Steiner U."/>
            <person name="Takach J.E."/>
            <person name="Tanaka E."/>
            <person name="Webb J.S."/>
            <person name="Wilson E.V."/>
            <person name="Wiseman J.L."/>
            <person name="Yoshida R."/>
            <person name="Zeng Z."/>
        </authorList>
    </citation>
    <scope>NUCLEOTIDE SEQUENCE [LARGE SCALE GENOMIC DNA]</scope>
    <source>
        <strain evidence="12 13">20.1</strain>
    </source>
</reference>
<proteinExistence type="predicted"/>
<feature type="binding site" evidence="9">
    <location>
        <position position="106"/>
    </location>
    <ligand>
        <name>ATP</name>
        <dbReference type="ChEBI" id="CHEBI:30616"/>
    </ligand>
</feature>
<dbReference type="EC" id="2.7.11.1" evidence="1"/>
<dbReference type="GO" id="GO:0000245">
    <property type="term" value="P:spliceosomal complex assembly"/>
    <property type="evidence" value="ECO:0007669"/>
    <property type="project" value="TreeGrafter"/>
</dbReference>
<dbReference type="GO" id="GO:0004674">
    <property type="term" value="F:protein serine/threonine kinase activity"/>
    <property type="evidence" value="ECO:0007669"/>
    <property type="project" value="UniProtKB-KW"/>
</dbReference>
<evidence type="ECO:0000256" key="1">
    <source>
        <dbReference type="ARBA" id="ARBA00012513"/>
    </source>
</evidence>
<name>M1VW37_CLAP2</name>
<dbReference type="VEuPathDB" id="FungiDB:CPUR_04441"/>
<evidence type="ECO:0000256" key="8">
    <source>
        <dbReference type="ARBA" id="ARBA00048679"/>
    </source>
</evidence>
<dbReference type="Gene3D" id="1.10.510.10">
    <property type="entry name" value="Transferase(Phosphotransferase) domain 1"/>
    <property type="match status" value="1"/>
</dbReference>
<dbReference type="STRING" id="1111077.M1VW37"/>
<keyword evidence="5 12" id="KW-0418">Kinase</keyword>
<dbReference type="InterPro" id="IPR017441">
    <property type="entry name" value="Protein_kinase_ATP_BS"/>
</dbReference>
<dbReference type="OrthoDB" id="5979581at2759"/>
<evidence type="ECO:0000256" key="3">
    <source>
        <dbReference type="ARBA" id="ARBA00022679"/>
    </source>
</evidence>
<dbReference type="PROSITE" id="PS00107">
    <property type="entry name" value="PROTEIN_KINASE_ATP"/>
    <property type="match status" value="1"/>
</dbReference>
<evidence type="ECO:0000313" key="12">
    <source>
        <dbReference type="EMBL" id="CCE30592.1"/>
    </source>
</evidence>
<dbReference type="eggNOG" id="KOG1290">
    <property type="taxonomic scope" value="Eukaryota"/>
</dbReference>
<dbReference type="EMBL" id="CAGA01000023">
    <property type="protein sequence ID" value="CCE30592.1"/>
    <property type="molecule type" value="Genomic_DNA"/>
</dbReference>
<evidence type="ECO:0000256" key="4">
    <source>
        <dbReference type="ARBA" id="ARBA00022741"/>
    </source>
</evidence>
<protein>
    <recommendedName>
        <fullName evidence="1">non-specific serine/threonine protein kinase</fullName>
        <ecNumber evidence="1">2.7.11.1</ecNumber>
    </recommendedName>
</protein>
<comment type="catalytic activity">
    <reaction evidence="7">
        <text>L-threonyl-[protein] + ATP = O-phospho-L-threonyl-[protein] + ADP + H(+)</text>
        <dbReference type="Rhea" id="RHEA:46608"/>
        <dbReference type="Rhea" id="RHEA-COMP:11060"/>
        <dbReference type="Rhea" id="RHEA-COMP:11605"/>
        <dbReference type="ChEBI" id="CHEBI:15378"/>
        <dbReference type="ChEBI" id="CHEBI:30013"/>
        <dbReference type="ChEBI" id="CHEBI:30616"/>
        <dbReference type="ChEBI" id="CHEBI:61977"/>
        <dbReference type="ChEBI" id="CHEBI:456216"/>
        <dbReference type="EC" id="2.7.11.1"/>
    </reaction>
</comment>
<evidence type="ECO:0000313" key="13">
    <source>
        <dbReference type="Proteomes" id="UP000016801"/>
    </source>
</evidence>
<dbReference type="HOGENOM" id="CLU_000288_81_1_1"/>
<organism evidence="12 13">
    <name type="scientific">Claviceps purpurea (strain 20.1)</name>
    <name type="common">Ergot fungus</name>
    <name type="synonym">Sphacelia segetum</name>
    <dbReference type="NCBI Taxonomy" id="1111077"/>
    <lineage>
        <taxon>Eukaryota</taxon>
        <taxon>Fungi</taxon>
        <taxon>Dikarya</taxon>
        <taxon>Ascomycota</taxon>
        <taxon>Pezizomycotina</taxon>
        <taxon>Sordariomycetes</taxon>
        <taxon>Hypocreomycetidae</taxon>
        <taxon>Hypocreales</taxon>
        <taxon>Clavicipitaceae</taxon>
        <taxon>Claviceps</taxon>
    </lineage>
</organism>
<dbReference type="Gene3D" id="3.30.200.20">
    <property type="entry name" value="Phosphorylase Kinase, domain 1"/>
    <property type="match status" value="1"/>
</dbReference>
<keyword evidence="4 9" id="KW-0547">Nucleotide-binding</keyword>
<feature type="signal peptide" evidence="10">
    <location>
        <begin position="1"/>
        <end position="21"/>
    </location>
</feature>
<keyword evidence="13" id="KW-1185">Reference proteome</keyword>
<keyword evidence="10" id="KW-0732">Signal</keyword>
<dbReference type="GO" id="GO:0050684">
    <property type="term" value="P:regulation of mRNA processing"/>
    <property type="evidence" value="ECO:0007669"/>
    <property type="project" value="TreeGrafter"/>
</dbReference>
<accession>M1VW37</accession>
<feature type="chain" id="PRO_5004018222" description="non-specific serine/threonine protein kinase" evidence="10">
    <location>
        <begin position="22"/>
        <end position="427"/>
    </location>
</feature>
<evidence type="ECO:0000256" key="10">
    <source>
        <dbReference type="SAM" id="SignalP"/>
    </source>
</evidence>
<dbReference type="GO" id="GO:0005524">
    <property type="term" value="F:ATP binding"/>
    <property type="evidence" value="ECO:0007669"/>
    <property type="project" value="UniProtKB-UniRule"/>
</dbReference>
<evidence type="ECO:0000256" key="5">
    <source>
        <dbReference type="ARBA" id="ARBA00022777"/>
    </source>
</evidence>
<keyword evidence="2" id="KW-0723">Serine/threonine-protein kinase</keyword>
<evidence type="ECO:0000256" key="2">
    <source>
        <dbReference type="ARBA" id="ARBA00022527"/>
    </source>
</evidence>
<dbReference type="Proteomes" id="UP000016801">
    <property type="component" value="Unassembled WGS sequence"/>
</dbReference>
<dbReference type="AlphaFoldDB" id="M1VW37"/>
<dbReference type="Pfam" id="PF00069">
    <property type="entry name" value="Pkinase"/>
    <property type="match status" value="1"/>
</dbReference>
<dbReference type="SMART" id="SM00220">
    <property type="entry name" value="S_TKc"/>
    <property type="match status" value="1"/>
</dbReference>
<evidence type="ECO:0000259" key="11">
    <source>
        <dbReference type="PROSITE" id="PS50011"/>
    </source>
</evidence>
<comment type="catalytic activity">
    <reaction evidence="8">
        <text>L-seryl-[protein] + ATP = O-phospho-L-seryl-[protein] + ADP + H(+)</text>
        <dbReference type="Rhea" id="RHEA:17989"/>
        <dbReference type="Rhea" id="RHEA-COMP:9863"/>
        <dbReference type="Rhea" id="RHEA-COMP:11604"/>
        <dbReference type="ChEBI" id="CHEBI:15378"/>
        <dbReference type="ChEBI" id="CHEBI:29999"/>
        <dbReference type="ChEBI" id="CHEBI:30616"/>
        <dbReference type="ChEBI" id="CHEBI:83421"/>
        <dbReference type="ChEBI" id="CHEBI:456216"/>
        <dbReference type="EC" id="2.7.11.1"/>
    </reaction>
</comment>
<feature type="domain" description="Protein kinase" evidence="11">
    <location>
        <begin position="77"/>
        <end position="423"/>
    </location>
</feature>
<dbReference type="InterPro" id="IPR051334">
    <property type="entry name" value="SRPK"/>
</dbReference>
<dbReference type="GO" id="GO:0005634">
    <property type="term" value="C:nucleus"/>
    <property type="evidence" value="ECO:0007669"/>
    <property type="project" value="TreeGrafter"/>
</dbReference>
<dbReference type="PANTHER" id="PTHR47634:SF9">
    <property type="entry name" value="PROTEIN KINASE DOMAIN-CONTAINING PROTEIN-RELATED"/>
    <property type="match status" value="1"/>
</dbReference>